<feature type="region of interest" description="Disordered" evidence="9">
    <location>
        <begin position="184"/>
        <end position="207"/>
    </location>
</feature>
<evidence type="ECO:0000256" key="1">
    <source>
        <dbReference type="ARBA" id="ARBA00004123"/>
    </source>
</evidence>
<comment type="subcellular location">
    <subcellularLocation>
        <location evidence="1">Nucleus</location>
    </subcellularLocation>
</comment>
<keyword evidence="5" id="KW-0862">Zinc</keyword>
<dbReference type="Pfam" id="PF10357">
    <property type="entry name" value="WH_KIN17"/>
    <property type="match status" value="1"/>
</dbReference>
<dbReference type="Gene3D" id="1.10.10.2030">
    <property type="entry name" value="DNA/RNA-binding protein Kin17, conserved domain"/>
    <property type="match status" value="1"/>
</dbReference>
<dbReference type="InterPro" id="IPR014722">
    <property type="entry name" value="Rib_uL2_dom2"/>
</dbReference>
<dbReference type="PANTHER" id="PTHR12805:SF0">
    <property type="entry name" value="DNA_RNA-BINDING PROTEIN KIN17"/>
    <property type="match status" value="1"/>
</dbReference>
<keyword evidence="12" id="KW-1185">Reference proteome</keyword>
<feature type="compositionally biased region" description="Pro residues" evidence="9">
    <location>
        <begin position="187"/>
        <end position="204"/>
    </location>
</feature>
<dbReference type="SUPFAM" id="SSF57667">
    <property type="entry name" value="beta-beta-alpha zinc fingers"/>
    <property type="match status" value="1"/>
</dbReference>
<dbReference type="Pfam" id="PF25095">
    <property type="entry name" value="C2H2-zf_KIN17"/>
    <property type="match status" value="1"/>
</dbReference>
<dbReference type="InterPro" id="IPR036236">
    <property type="entry name" value="Znf_C2H2_sf"/>
</dbReference>
<dbReference type="InterPro" id="IPR041330">
    <property type="entry name" value="KN17_SH3"/>
</dbReference>
<evidence type="ECO:0000256" key="2">
    <source>
        <dbReference type="ARBA" id="ARBA00008517"/>
    </source>
</evidence>
<reference evidence="11" key="1">
    <citation type="journal article" date="2023" name="GigaByte">
        <title>Genome assembly of the bearded iris, Iris pallida Lam.</title>
        <authorList>
            <person name="Bruccoleri R.E."/>
            <person name="Oakeley E.J."/>
            <person name="Faust A.M.E."/>
            <person name="Altorfer M."/>
            <person name="Dessus-Babus S."/>
            <person name="Burckhardt D."/>
            <person name="Oertli M."/>
            <person name="Naumann U."/>
            <person name="Petersen F."/>
            <person name="Wong J."/>
        </authorList>
    </citation>
    <scope>NUCLEOTIDE SEQUENCE</scope>
    <source>
        <strain evidence="11">GSM-AAB239-AS_SAM_17_03QT</strain>
    </source>
</reference>
<feature type="domain" description="DNA/RNA-binding protein Kin17 WH-like" evidence="10">
    <location>
        <begin position="52"/>
        <end position="178"/>
    </location>
</feature>
<evidence type="ECO:0000256" key="5">
    <source>
        <dbReference type="ARBA" id="ARBA00022833"/>
    </source>
</evidence>
<evidence type="ECO:0000256" key="3">
    <source>
        <dbReference type="ARBA" id="ARBA00022723"/>
    </source>
</evidence>
<keyword evidence="6" id="KW-0175">Coiled coil</keyword>
<sequence>MGKNDFLTPKAIANRIKAKGLQKLRWYCQMCQKQCRDENGFKCHCMSESHQRQMQVFGQNPTRVVDGFSEEFESLFLDHMRRSHRHSRVAATVLYNEYIADRHHVHMNSTQWATLTEFVKHLGRTGKCKVDETPKGWFVTYIDRDSEAVFKDRLKNKRIKSDLADEEKQERTIAAQIERALLQNQAAPPPPPPQQQPSPDPNPNPIEKVAFALQPVSAAEKPPLPKLEFEEDGGIEKAAKRRKGTASSSTSAPGGLSALDELMAEEEKAKERSNRKDYWLCEGIVVKVMSKTLAEKGYYKQKGVVLKVIDKYVGEIQMLESKHVLRVDQDELETVIPQIGGAVRIVNGAYRGSNARLVSVNTDKFCAKIQIEKGIYDGRVLQAVDYEDICKLHI</sequence>
<protein>
    <recommendedName>
        <fullName evidence="8">KIN17-like protein</fullName>
    </recommendedName>
</protein>
<proteinExistence type="inferred from homology"/>
<dbReference type="GO" id="GO:0006974">
    <property type="term" value="P:DNA damage response"/>
    <property type="evidence" value="ECO:0007669"/>
    <property type="project" value="TreeGrafter"/>
</dbReference>
<dbReference type="FunFam" id="2.30.30.140:FF:000056">
    <property type="entry name" value="DNA/RNA-binding protein kin17-like"/>
    <property type="match status" value="1"/>
</dbReference>
<evidence type="ECO:0000256" key="4">
    <source>
        <dbReference type="ARBA" id="ARBA00022771"/>
    </source>
</evidence>
<comment type="similarity">
    <text evidence="2">Belongs to the KIN17 family.</text>
</comment>
<dbReference type="SMART" id="SM01253">
    <property type="entry name" value="Kin17_mid"/>
    <property type="match status" value="1"/>
</dbReference>
<feature type="compositionally biased region" description="Low complexity" evidence="9">
    <location>
        <begin position="245"/>
        <end position="258"/>
    </location>
</feature>
<organism evidence="11 12">
    <name type="scientific">Iris pallida</name>
    <name type="common">Sweet iris</name>
    <dbReference type="NCBI Taxonomy" id="29817"/>
    <lineage>
        <taxon>Eukaryota</taxon>
        <taxon>Viridiplantae</taxon>
        <taxon>Streptophyta</taxon>
        <taxon>Embryophyta</taxon>
        <taxon>Tracheophyta</taxon>
        <taxon>Spermatophyta</taxon>
        <taxon>Magnoliopsida</taxon>
        <taxon>Liliopsida</taxon>
        <taxon>Asparagales</taxon>
        <taxon>Iridaceae</taxon>
        <taxon>Iridoideae</taxon>
        <taxon>Irideae</taxon>
        <taxon>Iris</taxon>
    </lineage>
</organism>
<dbReference type="PANTHER" id="PTHR12805">
    <property type="entry name" value="KIN17 KIN, ANTIGENIC DETERMINANT OF RECA PROTEIN HOMOLOG"/>
    <property type="match status" value="1"/>
</dbReference>
<comment type="caution">
    <text evidence="11">The sequence shown here is derived from an EMBL/GenBank/DDBJ whole genome shotgun (WGS) entry which is preliminary data.</text>
</comment>
<dbReference type="InterPro" id="IPR038254">
    <property type="entry name" value="KIN17_WH-like_sf"/>
</dbReference>
<dbReference type="FunFam" id="2.30.30.30:FF:000021">
    <property type="entry name" value="DNA/RNA-binding protein KIN17, putative"/>
    <property type="match status" value="1"/>
</dbReference>
<dbReference type="GO" id="GO:0006260">
    <property type="term" value="P:DNA replication"/>
    <property type="evidence" value="ECO:0007669"/>
    <property type="project" value="TreeGrafter"/>
</dbReference>
<evidence type="ECO:0000313" key="12">
    <source>
        <dbReference type="Proteomes" id="UP001140949"/>
    </source>
</evidence>
<accession>A0AAX6GEX8</accession>
<dbReference type="InterPro" id="IPR056767">
    <property type="entry name" value="C2H2-Znf_KIN17"/>
</dbReference>
<dbReference type="Pfam" id="PF25092">
    <property type="entry name" value="SH3_KIN17_C"/>
    <property type="match status" value="1"/>
</dbReference>
<feature type="region of interest" description="Disordered" evidence="9">
    <location>
        <begin position="238"/>
        <end position="258"/>
    </location>
</feature>
<evidence type="ECO:0000313" key="11">
    <source>
        <dbReference type="EMBL" id="KAJ6827270.1"/>
    </source>
</evidence>
<dbReference type="Gene3D" id="2.30.30.140">
    <property type="match status" value="1"/>
</dbReference>
<evidence type="ECO:0000256" key="8">
    <source>
        <dbReference type="ARBA" id="ARBA00073416"/>
    </source>
</evidence>
<evidence type="ECO:0000256" key="6">
    <source>
        <dbReference type="ARBA" id="ARBA00023054"/>
    </source>
</evidence>
<dbReference type="EMBL" id="JANAVB010020397">
    <property type="protein sequence ID" value="KAJ6827270.1"/>
    <property type="molecule type" value="Genomic_DNA"/>
</dbReference>
<gene>
    <name evidence="11" type="ORF">M6B38_367275</name>
</gene>
<dbReference type="InterPro" id="IPR037321">
    <property type="entry name" value="KIN17-like"/>
</dbReference>
<dbReference type="Pfam" id="PF18131">
    <property type="entry name" value="KN17_SH3"/>
    <property type="match status" value="1"/>
</dbReference>
<dbReference type="Gene3D" id="2.30.30.30">
    <property type="match status" value="1"/>
</dbReference>
<dbReference type="AlphaFoldDB" id="A0AAX6GEX8"/>
<dbReference type="CDD" id="cd13155">
    <property type="entry name" value="KOW_KIN17"/>
    <property type="match status" value="1"/>
</dbReference>
<dbReference type="GO" id="GO:0003690">
    <property type="term" value="F:double-stranded DNA binding"/>
    <property type="evidence" value="ECO:0007669"/>
    <property type="project" value="TreeGrafter"/>
</dbReference>
<keyword evidence="7" id="KW-0539">Nucleus</keyword>
<dbReference type="InterPro" id="IPR019447">
    <property type="entry name" value="DNA/RNA-bd_Kin17_WH-like_dom"/>
</dbReference>
<evidence type="ECO:0000256" key="9">
    <source>
        <dbReference type="SAM" id="MobiDB-lite"/>
    </source>
</evidence>
<dbReference type="GO" id="GO:0008270">
    <property type="term" value="F:zinc ion binding"/>
    <property type="evidence" value="ECO:0007669"/>
    <property type="project" value="UniProtKB-KW"/>
</dbReference>
<dbReference type="InterPro" id="IPR041995">
    <property type="entry name" value="KOW_KIN17"/>
</dbReference>
<dbReference type="GO" id="GO:0005634">
    <property type="term" value="C:nucleus"/>
    <property type="evidence" value="ECO:0007669"/>
    <property type="project" value="UniProtKB-SubCell"/>
</dbReference>
<evidence type="ECO:0000256" key="7">
    <source>
        <dbReference type="ARBA" id="ARBA00023242"/>
    </source>
</evidence>
<dbReference type="FunFam" id="1.10.10.2030:FF:000001">
    <property type="entry name" value="DNA/RNA-binding protein KIN17, putative"/>
    <property type="match status" value="1"/>
</dbReference>
<reference evidence="11" key="2">
    <citation type="submission" date="2023-04" db="EMBL/GenBank/DDBJ databases">
        <authorList>
            <person name="Bruccoleri R.E."/>
            <person name="Oakeley E.J."/>
            <person name="Faust A.-M."/>
            <person name="Dessus-Babus S."/>
            <person name="Altorfer M."/>
            <person name="Burckhardt D."/>
            <person name="Oertli M."/>
            <person name="Naumann U."/>
            <person name="Petersen F."/>
            <person name="Wong J."/>
        </authorList>
    </citation>
    <scope>NUCLEOTIDE SEQUENCE</scope>
    <source>
        <strain evidence="11">GSM-AAB239-AS_SAM_17_03QT</strain>
        <tissue evidence="11">Leaf</tissue>
    </source>
</reference>
<evidence type="ECO:0000259" key="10">
    <source>
        <dbReference type="SMART" id="SM01253"/>
    </source>
</evidence>
<name>A0AAX6GEX8_IRIPA</name>
<dbReference type="Proteomes" id="UP001140949">
    <property type="component" value="Unassembled WGS sequence"/>
</dbReference>
<keyword evidence="3" id="KW-0479">Metal-binding</keyword>
<keyword evidence="4" id="KW-0863">Zinc-finger</keyword>